<dbReference type="Proteomes" id="UP000183832">
    <property type="component" value="Unassembled WGS sequence"/>
</dbReference>
<dbReference type="AlphaFoldDB" id="A0A1J1IS74"/>
<keyword evidence="2" id="KW-1185">Reference proteome</keyword>
<organism evidence="1 2">
    <name type="scientific">Clunio marinus</name>
    <dbReference type="NCBI Taxonomy" id="568069"/>
    <lineage>
        <taxon>Eukaryota</taxon>
        <taxon>Metazoa</taxon>
        <taxon>Ecdysozoa</taxon>
        <taxon>Arthropoda</taxon>
        <taxon>Hexapoda</taxon>
        <taxon>Insecta</taxon>
        <taxon>Pterygota</taxon>
        <taxon>Neoptera</taxon>
        <taxon>Endopterygota</taxon>
        <taxon>Diptera</taxon>
        <taxon>Nematocera</taxon>
        <taxon>Chironomoidea</taxon>
        <taxon>Chironomidae</taxon>
        <taxon>Clunio</taxon>
    </lineage>
</organism>
<sequence>MKRNIIKKMEFIEVIVSKINVNKFVYMKEDGNGACYKKSDKGKVLLPENEEKQTWQDIIKNELENQLKHPPNKISFRRHLAYGKRELYTTFECFHNNENRLSWRLPIKVDEDLATRIQFKCSDCRTYHSSISESSGETHDTFQRMAKVVKSLEEKIDEHLRYLSKHSSNIPNTSNRYALKRHISIVREKKKDFSSKIPKRNNHQ</sequence>
<gene>
    <name evidence="1" type="ORF">CLUMA_CG016190</name>
</gene>
<protein>
    <submittedName>
        <fullName evidence="1">CLUMA_CG016190, isoform A</fullName>
    </submittedName>
</protein>
<name>A0A1J1IS74_9DIPT</name>
<evidence type="ECO:0000313" key="1">
    <source>
        <dbReference type="EMBL" id="CRL03000.1"/>
    </source>
</evidence>
<evidence type="ECO:0000313" key="2">
    <source>
        <dbReference type="Proteomes" id="UP000183832"/>
    </source>
</evidence>
<accession>A0A1J1IS74</accession>
<proteinExistence type="predicted"/>
<reference evidence="1 2" key="1">
    <citation type="submission" date="2015-04" db="EMBL/GenBank/DDBJ databases">
        <authorList>
            <person name="Syromyatnikov M.Y."/>
            <person name="Popov V.N."/>
        </authorList>
    </citation>
    <scope>NUCLEOTIDE SEQUENCE [LARGE SCALE GENOMIC DNA]</scope>
</reference>
<dbReference type="EMBL" id="CVRI01000059">
    <property type="protein sequence ID" value="CRL03000.1"/>
    <property type="molecule type" value="Genomic_DNA"/>
</dbReference>